<keyword evidence="4" id="KW-1185">Reference proteome</keyword>
<dbReference type="EMBL" id="JATAAI010000004">
    <property type="protein sequence ID" value="KAK1746659.1"/>
    <property type="molecule type" value="Genomic_DNA"/>
</dbReference>
<organism evidence="3 4">
    <name type="scientific">Skeletonema marinoi</name>
    <dbReference type="NCBI Taxonomy" id="267567"/>
    <lineage>
        <taxon>Eukaryota</taxon>
        <taxon>Sar</taxon>
        <taxon>Stramenopiles</taxon>
        <taxon>Ochrophyta</taxon>
        <taxon>Bacillariophyta</taxon>
        <taxon>Coscinodiscophyceae</taxon>
        <taxon>Thalassiosirophycidae</taxon>
        <taxon>Thalassiosirales</taxon>
        <taxon>Skeletonemataceae</taxon>
        <taxon>Skeletonema</taxon>
        <taxon>Skeletonema marinoi-dohrnii complex</taxon>
    </lineage>
</organism>
<dbReference type="InterPro" id="IPR027417">
    <property type="entry name" value="P-loop_NTPase"/>
</dbReference>
<dbReference type="SUPFAM" id="SSF52540">
    <property type="entry name" value="P-loop containing nucleoside triphosphate hydrolases"/>
    <property type="match status" value="1"/>
</dbReference>
<dbReference type="InterPro" id="IPR011990">
    <property type="entry name" value="TPR-like_helical_dom_sf"/>
</dbReference>
<accession>A0AAD8YJG5</accession>
<dbReference type="InterPro" id="IPR011009">
    <property type="entry name" value="Kinase-like_dom_sf"/>
</dbReference>
<feature type="compositionally biased region" description="Polar residues" evidence="1">
    <location>
        <begin position="28"/>
        <end position="43"/>
    </location>
</feature>
<dbReference type="Pfam" id="PF13191">
    <property type="entry name" value="AAA_16"/>
    <property type="match status" value="1"/>
</dbReference>
<dbReference type="InterPro" id="IPR053159">
    <property type="entry name" value="Hybrid_Histidine_Kinase"/>
</dbReference>
<name>A0AAD8YJG5_9STRA</name>
<reference evidence="3" key="1">
    <citation type="submission" date="2023-06" db="EMBL/GenBank/DDBJ databases">
        <title>Survivors Of The Sea: Transcriptome response of Skeletonema marinoi to long-term dormancy.</title>
        <authorList>
            <person name="Pinder M.I.M."/>
            <person name="Kourtchenko O."/>
            <person name="Robertson E.K."/>
            <person name="Larsson T."/>
            <person name="Maumus F."/>
            <person name="Osuna-Cruz C.M."/>
            <person name="Vancaester E."/>
            <person name="Stenow R."/>
            <person name="Vandepoele K."/>
            <person name="Ploug H."/>
            <person name="Bruchert V."/>
            <person name="Godhe A."/>
            <person name="Topel M."/>
        </authorList>
    </citation>
    <scope>NUCLEOTIDE SEQUENCE</scope>
    <source>
        <strain evidence="3">R05AC</strain>
    </source>
</reference>
<dbReference type="PANTHER" id="PTHR43642">
    <property type="entry name" value="HYBRID SIGNAL TRANSDUCTION HISTIDINE KINASE G"/>
    <property type="match status" value="1"/>
</dbReference>
<evidence type="ECO:0000256" key="1">
    <source>
        <dbReference type="SAM" id="MobiDB-lite"/>
    </source>
</evidence>
<sequence length="1393" mass="155833">MDNIDVDDFFNLDLESIFEEGSWDDLNLSSSPPGGHVSNSNPSIPELTGIGSGRSADNASGVAPFSTTPLLSATPRPGGDINGPQLVSTSTCTSIYRSQDTGIKVIDQSQSTSSNVQQTIQKLLHEETVSKRLLSQCNNHRQVIEVSSFNGSPALYFKWENGITCKEWLDKVHQIHPQIVEFNVRLRAAMAISKTLSQFHQCSVTYNSLSPENIVLTPLEGDYVAKFIDLSDAVICNDEQTFKEMMAVDLTSLGLIFDQLFKAEGGGGEAYSAAAAAGGDNAGGLTNSRRVSIVSDGGEEEVSDHNRNVRKRGKQRAPGEGLPLYLGAMISALLNNGDDNDASQLRYKSANDVYEDLKAMVAHSSSHHQSSSLREADFDNDVTIHSRLKFPKDLFYGRQVQMSMILHLLQSSTMLGDQPMMALIAGYPGTGKSTLVNQVKKPLADKNGFFIEGKFDVSVRPDKVLASALDSFFASINASNAGQNTYMSMRWRINDAVGSGVSCLFDVIPSLRKFMTDSTEVDRTEGRNIGGNLMGQRLKYMFCKLIGAISCRSTPLVLVLDDLQWADKMTLGVIRMLMIDPDIHYFLFLGCYRENEVNESHMLSANLNDIREQGINFMTIKVGAIEKESVNALISDVLCLPPSLCRPLSTVVHQKTGGIIMFVRRLLISLNDEGLVWYSLSSHRWMFDLRKIEVKEMSEDVVKHMTEHMSRLPKKMQMGLKLCACLGPKFDTAIVEKVQRGANIGDNFLESCVDDGFLQIKGDSGFYTWAHDQVQQAAYELIPLQQREKFHLLIGSRLFLSTSSAEIDKFIFYIVDNMNRGVTLVDNPQQKYEMAELNLRAGEKILERHSFQSSVKYLMAGIALLENDSWEKKYGLTIRLHDAASEALCATGDFPKLTALAEKPLIYARCFQDKLNIYNNLVRALSSSGENEECISRCVSVLSQLGEFLPKHITPDIYREEVAKVKQALIGQSKQDLLSLPVMTKAKKLTAMRFLNHMLIATYSTNPPLNLLVVFRMVRMTVDFGVCNISAVGFACYGAWLASSPNDEYEGAFTMGRVASDLMKKLCGAEAEILPRIYLLVYGMINIFKEPWQASLCKYSEAFDAGMISGDTEYALSNITLYYMLSLFNCGSNLKETSQSLHKFVKRALQYQHQTAARTLAISEQMAYDLMGLKKNCYEAHFGLDEEALKNFFVRNKLANMSRNLYQKIKYVTYMCGDMDAAAKHYDLQEKLNANCSVQATTGRTSFFFISTFIDGLIGLYFARKHREDEAKWTHVAEKAIELMKKWTDSSSWNCANKSYLLQAEYFFLKNDERAYACYRASITKAREHKFNHEEGLAHEKLATYLLYKNQHDEALQHFQNAKKCYATWGANVLVQRVEKAITILSPLCVGSI</sequence>
<feature type="region of interest" description="Disordered" evidence="1">
    <location>
        <begin position="28"/>
        <end position="83"/>
    </location>
</feature>
<gene>
    <name evidence="3" type="ORF">QTG54_003266</name>
</gene>
<evidence type="ECO:0000259" key="2">
    <source>
        <dbReference type="Pfam" id="PF13191"/>
    </source>
</evidence>
<feature type="domain" description="Orc1-like AAA ATPase" evidence="2">
    <location>
        <begin position="395"/>
        <end position="580"/>
    </location>
</feature>
<dbReference type="Gene3D" id="1.25.40.10">
    <property type="entry name" value="Tetratricopeptide repeat domain"/>
    <property type="match status" value="1"/>
</dbReference>
<comment type="caution">
    <text evidence="3">The sequence shown here is derived from an EMBL/GenBank/DDBJ whole genome shotgun (WGS) entry which is preliminary data.</text>
</comment>
<evidence type="ECO:0000313" key="4">
    <source>
        <dbReference type="Proteomes" id="UP001224775"/>
    </source>
</evidence>
<dbReference type="InterPro" id="IPR041664">
    <property type="entry name" value="AAA_16"/>
</dbReference>
<protein>
    <submittedName>
        <fullName evidence="3">AAA ATPase</fullName>
    </submittedName>
</protein>
<dbReference type="Gene3D" id="3.40.50.300">
    <property type="entry name" value="P-loop containing nucleotide triphosphate hydrolases"/>
    <property type="match status" value="1"/>
</dbReference>
<dbReference type="SUPFAM" id="SSF56112">
    <property type="entry name" value="Protein kinase-like (PK-like)"/>
    <property type="match status" value="1"/>
</dbReference>
<proteinExistence type="predicted"/>
<evidence type="ECO:0000313" key="3">
    <source>
        <dbReference type="EMBL" id="KAK1746659.1"/>
    </source>
</evidence>
<dbReference type="PANTHER" id="PTHR43642:SF1">
    <property type="entry name" value="HYBRID SIGNAL TRANSDUCTION HISTIDINE KINASE G"/>
    <property type="match status" value="1"/>
</dbReference>
<feature type="region of interest" description="Disordered" evidence="1">
    <location>
        <begin position="295"/>
        <end position="316"/>
    </location>
</feature>
<dbReference type="Proteomes" id="UP001224775">
    <property type="component" value="Unassembled WGS sequence"/>
</dbReference>